<dbReference type="PANTHER" id="PTHR33099">
    <property type="entry name" value="FE2OG DIOXYGENASE DOMAIN-CONTAINING PROTEIN"/>
    <property type="match status" value="1"/>
</dbReference>
<proteinExistence type="inferred from homology"/>
<dbReference type="GO" id="GO:0016491">
    <property type="term" value="F:oxidoreductase activity"/>
    <property type="evidence" value="ECO:0007669"/>
    <property type="project" value="UniProtKB-KW"/>
</dbReference>
<dbReference type="PANTHER" id="PTHR33099:SF14">
    <property type="entry name" value="PROLYL 4-HYDROXYLASE ALPHA SUBUNIT FE(2+) 2OG DIOXYGENASE DOMAIN-CONTAINING PROTEIN"/>
    <property type="match status" value="1"/>
</dbReference>
<keyword evidence="1" id="KW-0408">Iron</keyword>
<dbReference type="InterPro" id="IPR005123">
    <property type="entry name" value="Oxoglu/Fe-dep_dioxygenase_dom"/>
</dbReference>
<evidence type="ECO:0000256" key="1">
    <source>
        <dbReference type="RuleBase" id="RU003682"/>
    </source>
</evidence>
<dbReference type="InterPro" id="IPR044862">
    <property type="entry name" value="Pro_4_hyd_alph_FE2OG_OXY"/>
</dbReference>
<keyword evidence="1" id="KW-0479">Metal-binding</keyword>
<dbReference type="Proteomes" id="UP000076727">
    <property type="component" value="Unassembled WGS sequence"/>
</dbReference>
<dbReference type="AlphaFoldDB" id="A0A165QJI8"/>
<dbReference type="Pfam" id="PF13640">
    <property type="entry name" value="2OG-FeII_Oxy_3"/>
    <property type="match status" value="1"/>
</dbReference>
<gene>
    <name evidence="3" type="ORF">DAEQUDRAFT_765397</name>
</gene>
<evidence type="ECO:0000313" key="4">
    <source>
        <dbReference type="Proteomes" id="UP000076727"/>
    </source>
</evidence>
<name>A0A165QJI8_9APHY</name>
<reference evidence="3 4" key="1">
    <citation type="journal article" date="2016" name="Mol. Biol. Evol.">
        <title>Comparative Genomics of Early-Diverging Mushroom-Forming Fungi Provides Insights into the Origins of Lignocellulose Decay Capabilities.</title>
        <authorList>
            <person name="Nagy L.G."/>
            <person name="Riley R."/>
            <person name="Tritt A."/>
            <person name="Adam C."/>
            <person name="Daum C."/>
            <person name="Floudas D."/>
            <person name="Sun H."/>
            <person name="Yadav J.S."/>
            <person name="Pangilinan J."/>
            <person name="Larsson K.H."/>
            <person name="Matsuura K."/>
            <person name="Barry K."/>
            <person name="Labutti K."/>
            <person name="Kuo R."/>
            <person name="Ohm R.A."/>
            <person name="Bhattacharya S.S."/>
            <person name="Shirouzu T."/>
            <person name="Yoshinaga Y."/>
            <person name="Martin F.M."/>
            <person name="Grigoriev I.V."/>
            <person name="Hibbett D.S."/>
        </authorList>
    </citation>
    <scope>NUCLEOTIDE SEQUENCE [LARGE SCALE GENOMIC DNA]</scope>
    <source>
        <strain evidence="3 4">L-15889</strain>
    </source>
</reference>
<dbReference type="GO" id="GO:0046872">
    <property type="term" value="F:metal ion binding"/>
    <property type="evidence" value="ECO:0007669"/>
    <property type="project" value="UniProtKB-KW"/>
</dbReference>
<evidence type="ECO:0000259" key="2">
    <source>
        <dbReference type="PROSITE" id="PS51471"/>
    </source>
</evidence>
<dbReference type="EMBL" id="KV429057">
    <property type="protein sequence ID" value="KZT69557.1"/>
    <property type="molecule type" value="Genomic_DNA"/>
</dbReference>
<evidence type="ECO:0000313" key="3">
    <source>
        <dbReference type="EMBL" id="KZT69557.1"/>
    </source>
</evidence>
<dbReference type="OrthoDB" id="27483at2759"/>
<comment type="similarity">
    <text evidence="1">Belongs to the iron/ascorbate-dependent oxidoreductase family.</text>
</comment>
<feature type="domain" description="Fe2OG dioxygenase" evidence="2">
    <location>
        <begin position="121"/>
        <end position="222"/>
    </location>
</feature>
<sequence>MPSIEARLKTLGSYLVERPPVFFGTLPVSPDKCELFYGKQGAVRRLNLATASQDELKVLSDSCDKATFGLAQEDVHDESYRKAGKLDNADFAMHFNVVEAGLLEVISDELFEGKKKKAPICAELYKLNVYGEGSFFKPHLDTPRGKTMFGSLVITFPTKHEGGVLTFRHEGKEWSVDSGKLCAEKEELSAVYAAFYSDVEHEVLPVRKGYRVTVTYNLYFESPKQVGNRIHADGSALRAAFADLIEDTTFMSNGGCLGFGLRHQYPLNKSQYIARDHERRWGRPEVKYVPGPELRALEQYLKGGDALLKQVCDELKLKTSLGIVYRDPNEQVEVLCPQVVDLDDPEPRTLEGEDCIHDSLIHWLCYWYGGKVLPNRDGWDSEMEVEWVTDSPKVNAVRQKYMAYGNEPQKAYTYFRICLFVTVGPEGLRETLDD</sequence>
<dbReference type="PROSITE" id="PS51471">
    <property type="entry name" value="FE2OG_OXY"/>
    <property type="match status" value="1"/>
</dbReference>
<accession>A0A165QJI8</accession>
<protein>
    <recommendedName>
        <fullName evidence="2">Fe2OG dioxygenase domain-containing protein</fullName>
    </recommendedName>
</protein>
<organism evidence="3 4">
    <name type="scientific">Daedalea quercina L-15889</name>
    <dbReference type="NCBI Taxonomy" id="1314783"/>
    <lineage>
        <taxon>Eukaryota</taxon>
        <taxon>Fungi</taxon>
        <taxon>Dikarya</taxon>
        <taxon>Basidiomycota</taxon>
        <taxon>Agaricomycotina</taxon>
        <taxon>Agaricomycetes</taxon>
        <taxon>Polyporales</taxon>
        <taxon>Fomitopsis</taxon>
    </lineage>
</organism>
<keyword evidence="4" id="KW-1185">Reference proteome</keyword>
<keyword evidence="1" id="KW-0560">Oxidoreductase</keyword>
<dbReference type="Gene3D" id="2.60.120.620">
    <property type="entry name" value="q2cbj1_9rhob like domain"/>
    <property type="match status" value="1"/>
</dbReference>